<dbReference type="PANTHER" id="PTHR31960:SF3">
    <property type="entry name" value="F-BOX PROTEIN PP2-A13"/>
    <property type="match status" value="1"/>
</dbReference>
<organism evidence="2">
    <name type="scientific">Fagus sylvatica</name>
    <name type="common">Beechnut</name>
    <dbReference type="NCBI Taxonomy" id="28930"/>
    <lineage>
        <taxon>Eukaryota</taxon>
        <taxon>Viridiplantae</taxon>
        <taxon>Streptophyta</taxon>
        <taxon>Embryophyta</taxon>
        <taxon>Tracheophyta</taxon>
        <taxon>Spermatophyta</taxon>
        <taxon>Magnoliopsida</taxon>
        <taxon>eudicotyledons</taxon>
        <taxon>Gunneridae</taxon>
        <taxon>Pentapetalae</taxon>
        <taxon>rosids</taxon>
        <taxon>fabids</taxon>
        <taxon>Fagales</taxon>
        <taxon>Fagaceae</taxon>
        <taxon>Fagus</taxon>
    </lineage>
</organism>
<dbReference type="Pfam" id="PF14299">
    <property type="entry name" value="PP2"/>
    <property type="match status" value="1"/>
</dbReference>
<proteinExistence type="predicted"/>
<gene>
    <name evidence="2" type="ORF">FSB_LOCUS61602</name>
</gene>
<dbReference type="InterPro" id="IPR036047">
    <property type="entry name" value="F-box-like_dom_sf"/>
</dbReference>
<reference evidence="2" key="1">
    <citation type="submission" date="2018-02" db="EMBL/GenBank/DDBJ databases">
        <authorList>
            <person name="Cohen D.B."/>
            <person name="Kent A.D."/>
        </authorList>
    </citation>
    <scope>NUCLEOTIDE SEQUENCE</scope>
</reference>
<dbReference type="PROSITE" id="PS50181">
    <property type="entry name" value="FBOX"/>
    <property type="match status" value="1"/>
</dbReference>
<protein>
    <recommendedName>
        <fullName evidence="1">F-box domain-containing protein</fullName>
    </recommendedName>
</protein>
<name>A0A2N9JAY1_FAGSY</name>
<dbReference type="AlphaFoldDB" id="A0A2N9JAY1"/>
<feature type="domain" description="F-box" evidence="1">
    <location>
        <begin position="17"/>
        <end position="63"/>
    </location>
</feature>
<accession>A0A2N9JAY1</accession>
<evidence type="ECO:0000313" key="2">
    <source>
        <dbReference type="EMBL" id="SPD33720.1"/>
    </source>
</evidence>
<dbReference type="EMBL" id="OIVN01006470">
    <property type="protein sequence ID" value="SPD33720.1"/>
    <property type="molecule type" value="Genomic_DNA"/>
</dbReference>
<dbReference type="CDD" id="cd22162">
    <property type="entry name" value="F-box_AtSKIP3-like"/>
    <property type="match status" value="1"/>
</dbReference>
<dbReference type="PANTHER" id="PTHR31960">
    <property type="entry name" value="F-BOX PROTEIN PP2-A15"/>
    <property type="match status" value="1"/>
</dbReference>
<sequence>MGANMSAGMSDTDPPWEPSLGDIPESCVALVLMYLEPPEICKLARLNRAFRGASAADFIWESKLPTNYRYIMEKVFDEETMFKLRKRDVYARLCRPNPFDNGTKEIWLQKSTGDVCVSISSKALRITGIDDRRYWNHISTEESSFFYYALVSFRELEKMMLSCSLAYRFQTVAYLQQIWWLQVDGELEFQFPPGSYSMFFRLQLGRSSKRLGRRVCNSDHVHGWDIKPVKFELTTSDGQHAVSQCYLDNTGNWVLYHAGDFVVGNTNALVNMKFSLTQIDCTHTKGGLSVDCVFIYPTSVGK</sequence>
<evidence type="ECO:0000259" key="1">
    <source>
        <dbReference type="PROSITE" id="PS50181"/>
    </source>
</evidence>
<dbReference type="SUPFAM" id="SSF81383">
    <property type="entry name" value="F-box domain"/>
    <property type="match status" value="1"/>
</dbReference>
<dbReference type="InterPro" id="IPR025886">
    <property type="entry name" value="PP2-like"/>
</dbReference>
<dbReference type="InterPro" id="IPR001810">
    <property type="entry name" value="F-box_dom"/>
</dbReference>